<feature type="transmembrane region" description="Helical" evidence="1">
    <location>
        <begin position="6"/>
        <end position="27"/>
    </location>
</feature>
<sequence length="133" mass="14523">MEDFIPVVAIVAFFGTIVAVFFGPTYLKSRDRRETQATVRHAIDKGQPLPPELVDAMTRDVASKLPSRTRDLRRGVIWLAVGIGFAAFSYLSSLGWNDHDVRGASAAMTGLAALPVTIGLAFILLSFFNPNKE</sequence>
<evidence type="ECO:0000259" key="2">
    <source>
        <dbReference type="Pfam" id="PF19762"/>
    </source>
</evidence>
<protein>
    <recommendedName>
        <fullName evidence="2">DUF6249 domain-containing protein</fullName>
    </recommendedName>
</protein>
<organism evidence="3 4">
    <name type="scientific">Brevundimonas basaltis</name>
    <dbReference type="NCBI Taxonomy" id="472166"/>
    <lineage>
        <taxon>Bacteria</taxon>
        <taxon>Pseudomonadati</taxon>
        <taxon>Pseudomonadota</taxon>
        <taxon>Alphaproteobacteria</taxon>
        <taxon>Caulobacterales</taxon>
        <taxon>Caulobacteraceae</taxon>
        <taxon>Brevundimonas</taxon>
    </lineage>
</organism>
<feature type="domain" description="DUF6249" evidence="2">
    <location>
        <begin position="8"/>
        <end position="127"/>
    </location>
</feature>
<gene>
    <name evidence="3" type="ORF">HNQ67_000654</name>
</gene>
<keyword evidence="1" id="KW-1133">Transmembrane helix</keyword>
<evidence type="ECO:0000313" key="3">
    <source>
        <dbReference type="EMBL" id="MBB5291158.1"/>
    </source>
</evidence>
<name>A0A7W8HY16_9CAUL</name>
<accession>A0A7W8HY16</accession>
<comment type="caution">
    <text evidence="3">The sequence shown here is derived from an EMBL/GenBank/DDBJ whole genome shotgun (WGS) entry which is preliminary data.</text>
</comment>
<evidence type="ECO:0000313" key="4">
    <source>
        <dbReference type="Proteomes" id="UP000566663"/>
    </source>
</evidence>
<dbReference type="Pfam" id="PF19762">
    <property type="entry name" value="DUF6249"/>
    <property type="match status" value="1"/>
</dbReference>
<dbReference type="InterPro" id="IPR046216">
    <property type="entry name" value="DUF6249"/>
</dbReference>
<keyword evidence="1" id="KW-0812">Transmembrane</keyword>
<keyword evidence="4" id="KW-1185">Reference proteome</keyword>
<proteinExistence type="predicted"/>
<feature type="transmembrane region" description="Helical" evidence="1">
    <location>
        <begin position="76"/>
        <end position="96"/>
    </location>
</feature>
<evidence type="ECO:0000256" key="1">
    <source>
        <dbReference type="SAM" id="Phobius"/>
    </source>
</evidence>
<dbReference type="Proteomes" id="UP000566663">
    <property type="component" value="Unassembled WGS sequence"/>
</dbReference>
<keyword evidence="1" id="KW-0472">Membrane</keyword>
<feature type="transmembrane region" description="Helical" evidence="1">
    <location>
        <begin position="108"/>
        <end position="128"/>
    </location>
</feature>
<reference evidence="3 4" key="1">
    <citation type="submission" date="2020-08" db="EMBL/GenBank/DDBJ databases">
        <title>Genomic Encyclopedia of Type Strains, Phase IV (KMG-IV): sequencing the most valuable type-strain genomes for metagenomic binning, comparative biology and taxonomic classification.</title>
        <authorList>
            <person name="Goeker M."/>
        </authorList>
    </citation>
    <scope>NUCLEOTIDE SEQUENCE [LARGE SCALE GENOMIC DNA]</scope>
    <source>
        <strain evidence="3 4">DSM 25335</strain>
    </source>
</reference>
<dbReference type="EMBL" id="JACHFZ010000001">
    <property type="protein sequence ID" value="MBB5291158.1"/>
    <property type="molecule type" value="Genomic_DNA"/>
</dbReference>
<dbReference type="RefSeq" id="WP_183252270.1">
    <property type="nucleotide sequence ID" value="NZ_BAAAFF010000004.1"/>
</dbReference>
<dbReference type="AlphaFoldDB" id="A0A7W8HY16"/>